<dbReference type="Proteomes" id="UP000294355">
    <property type="component" value="Chromosome"/>
</dbReference>
<dbReference type="Gene3D" id="3.40.50.300">
    <property type="entry name" value="P-loop containing nucleotide triphosphate hydrolases"/>
    <property type="match status" value="2"/>
</dbReference>
<feature type="domain" description="Helicase C-terminal" evidence="15">
    <location>
        <begin position="802"/>
        <end position="956"/>
    </location>
</feature>
<dbReference type="GO" id="GO:0005737">
    <property type="term" value="C:cytoplasm"/>
    <property type="evidence" value="ECO:0007669"/>
    <property type="project" value="UniProtKB-SubCell"/>
</dbReference>
<dbReference type="GO" id="GO:0003678">
    <property type="term" value="F:DNA helicase activity"/>
    <property type="evidence" value="ECO:0007669"/>
    <property type="project" value="TreeGrafter"/>
</dbReference>
<dbReference type="OrthoDB" id="9804325at2"/>
<evidence type="ECO:0000256" key="7">
    <source>
        <dbReference type="ARBA" id="ARBA00022840"/>
    </source>
</evidence>
<evidence type="ECO:0000256" key="4">
    <source>
        <dbReference type="ARBA" id="ARBA00022763"/>
    </source>
</evidence>
<dbReference type="Pfam" id="PF00270">
    <property type="entry name" value="DEAD"/>
    <property type="match status" value="1"/>
</dbReference>
<dbReference type="PANTHER" id="PTHR47964:SF1">
    <property type="entry name" value="ATP-DEPENDENT DNA HELICASE HOMOLOG RECG, CHLOROPLASTIC"/>
    <property type="match status" value="1"/>
</dbReference>
<evidence type="ECO:0000256" key="1">
    <source>
        <dbReference type="ARBA" id="ARBA00004496"/>
    </source>
</evidence>
<dbReference type="SMART" id="SM00487">
    <property type="entry name" value="DEXDc"/>
    <property type="match status" value="1"/>
</dbReference>
<keyword evidence="9 13" id="KW-0234">DNA repair</keyword>
<evidence type="ECO:0000256" key="5">
    <source>
        <dbReference type="ARBA" id="ARBA00022801"/>
    </source>
</evidence>
<evidence type="ECO:0000256" key="11">
    <source>
        <dbReference type="ARBA" id="ARBA00061399"/>
    </source>
</evidence>
<dbReference type="InterPro" id="IPR003711">
    <property type="entry name" value="CarD-like/TRCF_RID"/>
</dbReference>
<dbReference type="Gene3D" id="3.90.1150.50">
    <property type="entry name" value="Transcription-repair-coupling factor, D7 domain"/>
    <property type="match status" value="1"/>
</dbReference>
<dbReference type="GO" id="GO:0000716">
    <property type="term" value="P:transcription-coupled nucleotide-excision repair, DNA damage recognition"/>
    <property type="evidence" value="ECO:0007669"/>
    <property type="project" value="UniProtKB-UniRule"/>
</dbReference>
<evidence type="ECO:0000256" key="2">
    <source>
        <dbReference type="ARBA" id="ARBA00022490"/>
    </source>
</evidence>
<dbReference type="GO" id="GO:0005524">
    <property type="term" value="F:ATP binding"/>
    <property type="evidence" value="ECO:0007669"/>
    <property type="project" value="UniProtKB-UniRule"/>
</dbReference>
<accession>A0A446ZJZ0</accession>
<dbReference type="InterPro" id="IPR011545">
    <property type="entry name" value="DEAD/DEAH_box_helicase_dom"/>
</dbReference>
<name>A0A446ZJZ0_ACICA</name>
<keyword evidence="6" id="KW-0347">Helicase</keyword>
<dbReference type="EC" id="3.6.4.-" evidence="13"/>
<keyword evidence="3 13" id="KW-0547">Nucleotide-binding</keyword>
<dbReference type="InterPro" id="IPR005118">
    <property type="entry name" value="TRCF_C"/>
</dbReference>
<dbReference type="EMBL" id="LS999521">
    <property type="protein sequence ID" value="VAX44809.1"/>
    <property type="molecule type" value="Genomic_DNA"/>
</dbReference>
<dbReference type="SMART" id="SM00490">
    <property type="entry name" value="HELICc"/>
    <property type="match status" value="1"/>
</dbReference>
<dbReference type="SMART" id="SM00982">
    <property type="entry name" value="TRCF"/>
    <property type="match status" value="1"/>
</dbReference>
<comment type="subcellular location">
    <subcellularLocation>
        <location evidence="1 13">Cytoplasm</location>
    </subcellularLocation>
</comment>
<dbReference type="NCBIfam" id="TIGR00580">
    <property type="entry name" value="mfd"/>
    <property type="match status" value="1"/>
</dbReference>
<evidence type="ECO:0000313" key="16">
    <source>
        <dbReference type="EMBL" id="VAX44809.1"/>
    </source>
</evidence>
<dbReference type="Gene3D" id="3.40.50.11180">
    <property type="match status" value="1"/>
</dbReference>
<keyword evidence="4 13" id="KW-0227">DNA damage</keyword>
<evidence type="ECO:0000256" key="3">
    <source>
        <dbReference type="ARBA" id="ARBA00022741"/>
    </source>
</evidence>
<dbReference type="AlphaFoldDB" id="A0A446ZJZ0"/>
<dbReference type="CDD" id="cd17991">
    <property type="entry name" value="DEXHc_TRCF"/>
    <property type="match status" value="1"/>
</dbReference>
<dbReference type="InterPro" id="IPR037235">
    <property type="entry name" value="TRCF-like_C_D7"/>
</dbReference>
<keyword evidence="5 13" id="KW-0378">Hydrolase</keyword>
<dbReference type="InterPro" id="IPR047112">
    <property type="entry name" value="RecG/Mfd"/>
</dbReference>
<evidence type="ECO:0000256" key="8">
    <source>
        <dbReference type="ARBA" id="ARBA00023125"/>
    </source>
</evidence>
<evidence type="ECO:0000256" key="10">
    <source>
        <dbReference type="ARBA" id="ARBA00061104"/>
    </source>
</evidence>
<dbReference type="Pfam" id="PF21132">
    <property type="entry name" value="MFD_D3"/>
    <property type="match status" value="1"/>
</dbReference>
<dbReference type="Pfam" id="PF17757">
    <property type="entry name" value="UvrB_inter"/>
    <property type="match status" value="1"/>
</dbReference>
<organism evidence="16 17">
    <name type="scientific">Acinetobacter calcoaceticus</name>
    <dbReference type="NCBI Taxonomy" id="471"/>
    <lineage>
        <taxon>Bacteria</taxon>
        <taxon>Pseudomonadati</taxon>
        <taxon>Pseudomonadota</taxon>
        <taxon>Gammaproteobacteria</taxon>
        <taxon>Moraxellales</taxon>
        <taxon>Moraxellaceae</taxon>
        <taxon>Acinetobacter</taxon>
        <taxon>Acinetobacter calcoaceticus/baumannii complex</taxon>
    </lineage>
</organism>
<dbReference type="RefSeq" id="WP_133973808.1">
    <property type="nucleotide sequence ID" value="NZ_LS999521.1"/>
</dbReference>
<dbReference type="InterPro" id="IPR001650">
    <property type="entry name" value="Helicase_C-like"/>
</dbReference>
<evidence type="ECO:0000256" key="6">
    <source>
        <dbReference type="ARBA" id="ARBA00022806"/>
    </source>
</evidence>
<evidence type="ECO:0000256" key="9">
    <source>
        <dbReference type="ARBA" id="ARBA00023204"/>
    </source>
</evidence>
<comment type="function">
    <text evidence="13">Couples transcription and DNA repair by recognizing RNA polymerase (RNAP) stalled at DNA lesions. Mediates ATP-dependent release of RNAP and its truncated transcript from the DNA, and recruitment of nucleotide excision repair machinery to the damaged site.</text>
</comment>
<protein>
    <recommendedName>
        <fullName evidence="12 13">Transcription-repair-coupling factor</fullName>
        <shortName evidence="13">TRCF</shortName>
        <ecNumber evidence="13">3.6.4.-</ecNumber>
    </recommendedName>
</protein>
<sequence>MFQQEISQLNLQQLKAGEKRWVGSLLGSSAALLFKEIAVQHSSLLVVVARNNQHVAQLESELEFYGIKPTIFPDWEILPYDRLSPHQDIVSERLAILSNMPQKGVLLLSASTLAQRVAPYSWVLGEHFDIHVGQKFDLEQQKLRLVQAGYHLVDTVYDHGEFAVRGSIMDIFASGQEAPIRIDLFDDEIDTLKFFDPETQRTTTTLKSFTVLPAKEFPLKEARSIFRDRYSELFPTANPKKNPIYQDVLEGIASPGIEFYLPLFFDKSQMEAQSTLATYFPKNCIVITTNDVDTDLTNFWKEVFRRYEDRRHNADQPILPPEELFIAPNHLLNALNQFPRMLVSAEAVEEKAGALNFKVEPPPKLAVDPKKEKPFAVVKKYIDEANHPVLLVAESAGRRESLRDGLRASLGDIPGVDSFEQFQTSQFAIAITNAPLDRGLLLTDQLSVISENQLYEHRVVQRRRKRQQEVSEEFLIRSLTELSIDAPVVHIDHGVGRYAGLVTLAIEGQDYEFLQLNYAEGAKVYVPVTNLHLISRYSGGDPDLAPLHKIGSDAWSKAKRKALEQIHDVAAELLHIQARRQSKPGFGFELDQSLYMQFASGFAYEETLDQANAIEATLHDMQQARPMDRLVCGDVGFGKTEVAMRAAFVAVQNGKQVAVLVPTTLLAQQHYESFKDRFADWPVRIEVLSRFGSNKTHTKNIEDLIAGKVDIVVGTHKLLQENVQFKDLGLMVVDEEHRFGVRDKERIKALRADVDMLTLTATPIPRTLNMAFSGMRDLSIIATPPARRLAVKTFVQEHTEASIKEAILRELLRGGQVYFLHNEVDTIERAAENLRVLVPEARVAVAHGQMRERELEQVMQQFYHKEFNVLVCSTIIETGIDVPNANTILIERADKLGLAQLHQLRGRVGRSHHQAYAYLLVPSLKHLKGDAEKRLDAIQRASTLGAGFMLATEDLEIRGAGELLGEQQSGSMQAIGYSLYMEMLEKATKAIQQGKTPNFDAPLSLTAEINLHIPALIPDEYLGDVHQRLLFYKRISNTDTQEKLDNIRMELIDRFGIPPQSVKHLFSVHQIRLKAEHLGITKIDINTQGGNIEFSPDTPVQAISIIQLMQKHPTYYRMEGGQRLKVMVQLEEHEKRIQFINDLLAKLLTEIHV</sequence>
<evidence type="ECO:0000259" key="15">
    <source>
        <dbReference type="PROSITE" id="PS51194"/>
    </source>
</evidence>
<evidence type="ECO:0000313" key="17">
    <source>
        <dbReference type="Proteomes" id="UP000294355"/>
    </source>
</evidence>
<dbReference type="PROSITE" id="PS51192">
    <property type="entry name" value="HELICASE_ATP_BIND_1"/>
    <property type="match status" value="1"/>
</dbReference>
<evidence type="ECO:0000259" key="14">
    <source>
        <dbReference type="PROSITE" id="PS51192"/>
    </source>
</evidence>
<keyword evidence="2 13" id="KW-0963">Cytoplasm</keyword>
<dbReference type="Gene3D" id="2.40.10.170">
    <property type="match status" value="1"/>
</dbReference>
<dbReference type="GO" id="GO:0003684">
    <property type="term" value="F:damaged DNA binding"/>
    <property type="evidence" value="ECO:0007669"/>
    <property type="project" value="InterPro"/>
</dbReference>
<dbReference type="GO" id="GO:0016787">
    <property type="term" value="F:hydrolase activity"/>
    <property type="evidence" value="ECO:0007669"/>
    <property type="project" value="UniProtKB-KW"/>
</dbReference>
<dbReference type="Pfam" id="PF02559">
    <property type="entry name" value="CarD_TRCF_RID"/>
    <property type="match status" value="1"/>
</dbReference>
<gene>
    <name evidence="13 16" type="primary">mfd</name>
    <name evidence="16" type="ORF">AC2117_01993</name>
</gene>
<feature type="domain" description="Helicase ATP-binding" evidence="14">
    <location>
        <begin position="620"/>
        <end position="781"/>
    </location>
</feature>
<dbReference type="InterPro" id="IPR036101">
    <property type="entry name" value="CarD-like/TRCF_RID_sf"/>
</dbReference>
<proteinExistence type="inferred from homology"/>
<dbReference type="InterPro" id="IPR048635">
    <property type="entry name" value="MFD_D3"/>
</dbReference>
<dbReference type="SUPFAM" id="SSF143517">
    <property type="entry name" value="TRCF domain-like"/>
    <property type="match status" value="1"/>
</dbReference>
<evidence type="ECO:0000256" key="12">
    <source>
        <dbReference type="ARBA" id="ARBA00070128"/>
    </source>
</evidence>
<dbReference type="SMART" id="SM01058">
    <property type="entry name" value="CarD_TRCF"/>
    <property type="match status" value="1"/>
</dbReference>
<dbReference type="InterPro" id="IPR014001">
    <property type="entry name" value="Helicase_ATP-bd"/>
</dbReference>
<dbReference type="InterPro" id="IPR027417">
    <property type="entry name" value="P-loop_NTPase"/>
</dbReference>
<dbReference type="FunFam" id="3.40.50.300:FF:000300">
    <property type="entry name" value="Transcription-repair-coupling factor"/>
    <property type="match status" value="1"/>
</dbReference>
<keyword evidence="7 13" id="KW-0067">ATP-binding</keyword>
<comment type="similarity">
    <text evidence="11 13">In the C-terminal section; belongs to the helicase family. RecG subfamily.</text>
</comment>
<dbReference type="PROSITE" id="PS51194">
    <property type="entry name" value="HELICASE_CTER"/>
    <property type="match status" value="1"/>
</dbReference>
<dbReference type="GO" id="GO:0006355">
    <property type="term" value="P:regulation of DNA-templated transcription"/>
    <property type="evidence" value="ECO:0007669"/>
    <property type="project" value="UniProtKB-UniRule"/>
</dbReference>
<dbReference type="SUPFAM" id="SSF52540">
    <property type="entry name" value="P-loop containing nucleoside triphosphate hydrolases"/>
    <property type="match status" value="4"/>
</dbReference>
<dbReference type="NCBIfam" id="NF007966">
    <property type="entry name" value="PRK10689.1"/>
    <property type="match status" value="1"/>
</dbReference>
<dbReference type="PANTHER" id="PTHR47964">
    <property type="entry name" value="ATP-DEPENDENT DNA HELICASE HOMOLOG RECG, CHLOROPLASTIC"/>
    <property type="match status" value="1"/>
</dbReference>
<dbReference type="HAMAP" id="MF_00969">
    <property type="entry name" value="TRCF"/>
    <property type="match status" value="1"/>
</dbReference>
<dbReference type="Pfam" id="PF03461">
    <property type="entry name" value="TRCF"/>
    <property type="match status" value="1"/>
</dbReference>
<comment type="similarity">
    <text evidence="10 13">In the N-terminal section; belongs to the UvrB family.</text>
</comment>
<dbReference type="Gene3D" id="3.40.50.11140">
    <property type="match status" value="1"/>
</dbReference>
<dbReference type="Pfam" id="PF00271">
    <property type="entry name" value="Helicase_C"/>
    <property type="match status" value="1"/>
</dbReference>
<dbReference type="InterPro" id="IPR041471">
    <property type="entry name" value="UvrB_inter"/>
</dbReference>
<keyword evidence="8 13" id="KW-0238">DNA-binding</keyword>
<evidence type="ECO:0000256" key="13">
    <source>
        <dbReference type="HAMAP-Rule" id="MF_00969"/>
    </source>
</evidence>
<dbReference type="SUPFAM" id="SSF141259">
    <property type="entry name" value="CarD-like"/>
    <property type="match status" value="1"/>
</dbReference>
<reference evidence="16 17" key="1">
    <citation type="submission" date="2018-08" db="EMBL/GenBank/DDBJ databases">
        <authorList>
            <person name="Gonzaga-Molto A."/>
        </authorList>
    </citation>
    <scope>NUCLEOTIDE SEQUENCE [LARGE SCALE GENOMIC DNA]</scope>
    <source>
        <strain evidence="16">Acinetobacter calcoaceticus str. 2117</strain>
    </source>
</reference>
<dbReference type="FunFam" id="3.40.50.300:FF:000546">
    <property type="entry name" value="Transcription-repair-coupling factor"/>
    <property type="match status" value="1"/>
</dbReference>
<dbReference type="Gene3D" id="3.30.2060.10">
    <property type="entry name" value="Penicillin-binding protein 1b domain"/>
    <property type="match status" value="1"/>
</dbReference>
<dbReference type="InterPro" id="IPR004576">
    <property type="entry name" value="Mfd"/>
</dbReference>